<accession>A0AAV9XY33</accession>
<dbReference type="GO" id="GO:0005524">
    <property type="term" value="F:ATP binding"/>
    <property type="evidence" value="ECO:0007669"/>
    <property type="project" value="UniProtKB-UniRule"/>
</dbReference>
<keyword evidence="13" id="KW-0175">Coiled coil</keyword>
<dbReference type="Pfam" id="PF07973">
    <property type="entry name" value="tRNA_SAD"/>
    <property type="match status" value="1"/>
</dbReference>
<dbReference type="SUPFAM" id="SSF55681">
    <property type="entry name" value="Class II aaRS and biotin synthetases"/>
    <property type="match status" value="1"/>
</dbReference>
<evidence type="ECO:0000256" key="5">
    <source>
        <dbReference type="ARBA" id="ARBA00022741"/>
    </source>
</evidence>
<dbReference type="Pfam" id="PF01411">
    <property type="entry name" value="tRNA-synt_2c"/>
    <property type="match status" value="1"/>
</dbReference>
<dbReference type="SUPFAM" id="SSF50447">
    <property type="entry name" value="Translation proteins"/>
    <property type="match status" value="1"/>
</dbReference>
<keyword evidence="12" id="KW-0963">Cytoplasm</keyword>
<dbReference type="InterPro" id="IPR018162">
    <property type="entry name" value="Ala-tRNA-ligase_IIc_anticod-bd"/>
</dbReference>
<dbReference type="GO" id="GO:0000049">
    <property type="term" value="F:tRNA binding"/>
    <property type="evidence" value="ECO:0007669"/>
    <property type="project" value="UniProtKB-KW"/>
</dbReference>
<organism evidence="15 16">
    <name type="scientific">Cryptosporidium xiaoi</name>
    <dbReference type="NCBI Taxonomy" id="659607"/>
    <lineage>
        <taxon>Eukaryota</taxon>
        <taxon>Sar</taxon>
        <taxon>Alveolata</taxon>
        <taxon>Apicomplexa</taxon>
        <taxon>Conoidasida</taxon>
        <taxon>Coccidia</taxon>
        <taxon>Eucoccidiorida</taxon>
        <taxon>Eimeriorina</taxon>
        <taxon>Cryptosporidiidae</taxon>
        <taxon>Cryptosporidium</taxon>
    </lineage>
</organism>
<feature type="domain" description="Alanyl-transfer RNA synthetases family profile" evidence="14">
    <location>
        <begin position="11"/>
        <end position="804"/>
    </location>
</feature>
<keyword evidence="9 12" id="KW-0648">Protein biosynthesis</keyword>
<dbReference type="Gene3D" id="3.30.930.10">
    <property type="entry name" value="Bira Bifunctional Protein, Domain 2"/>
    <property type="match status" value="1"/>
</dbReference>
<evidence type="ECO:0000256" key="2">
    <source>
        <dbReference type="ARBA" id="ARBA00022555"/>
    </source>
</evidence>
<dbReference type="NCBIfam" id="TIGR00344">
    <property type="entry name" value="alaS"/>
    <property type="match status" value="1"/>
</dbReference>
<evidence type="ECO:0000256" key="12">
    <source>
        <dbReference type="HAMAP-Rule" id="MF_03133"/>
    </source>
</evidence>
<dbReference type="Gene3D" id="3.30.54.20">
    <property type="match status" value="1"/>
</dbReference>
<name>A0AAV9XY33_9CRYT</name>
<dbReference type="Gene3D" id="3.30.980.10">
    <property type="entry name" value="Threonyl-trna Synthetase, Chain A, domain 2"/>
    <property type="match status" value="1"/>
</dbReference>
<dbReference type="InterPro" id="IPR018165">
    <property type="entry name" value="Ala-tRNA-synth_IIc_core"/>
</dbReference>
<dbReference type="Gene3D" id="2.40.30.130">
    <property type="match status" value="1"/>
</dbReference>
<keyword evidence="7 12" id="KW-0067">ATP-binding</keyword>
<reference evidence="15 16" key="1">
    <citation type="submission" date="2023-10" db="EMBL/GenBank/DDBJ databases">
        <title>Comparative genomics analysis reveals potential genetic determinants of host preference in Cryptosporidium xiaoi.</title>
        <authorList>
            <person name="Xiao L."/>
            <person name="Li J."/>
        </authorList>
    </citation>
    <scope>NUCLEOTIDE SEQUENCE [LARGE SCALE GENOMIC DNA]</scope>
    <source>
        <strain evidence="15 16">52996</strain>
    </source>
</reference>
<dbReference type="InterPro" id="IPR018163">
    <property type="entry name" value="Thr/Ala-tRNA-synth_IIc_edit"/>
</dbReference>
<keyword evidence="4 12" id="KW-0479">Metal-binding</keyword>
<comment type="cofactor">
    <cofactor evidence="12">
        <name>Zn(2+)</name>
        <dbReference type="ChEBI" id="CHEBI:29105"/>
    </cofactor>
    <text evidence="12">Binds 1 zinc ion per subunit.</text>
</comment>
<keyword evidence="2 12" id="KW-0820">tRNA-binding</keyword>
<feature type="binding site" evidence="12">
    <location>
        <position position="638"/>
    </location>
    <ligand>
        <name>Zn(2+)</name>
        <dbReference type="ChEBI" id="CHEBI:29105"/>
    </ligand>
</feature>
<protein>
    <recommendedName>
        <fullName evidence="12">Alanine--tRNA ligase</fullName>
        <ecNumber evidence="12">6.1.1.7</ecNumber>
    </recommendedName>
    <alternativeName>
        <fullName evidence="12">Alanyl-tRNA synthetase</fullName>
        <shortName evidence="12">AlaRS</shortName>
    </alternativeName>
</protein>
<evidence type="ECO:0000256" key="6">
    <source>
        <dbReference type="ARBA" id="ARBA00022833"/>
    </source>
</evidence>
<dbReference type="FunFam" id="3.30.930.10:FF:000011">
    <property type="entry name" value="Alanine--tRNA ligase, cytoplasmic"/>
    <property type="match status" value="1"/>
</dbReference>
<dbReference type="SMART" id="SM00863">
    <property type="entry name" value="tRNA_SAD"/>
    <property type="match status" value="1"/>
</dbReference>
<comment type="domain">
    <text evidence="12">Consists of three domains; the N-terminal catalytic domain, the editing domain and the C-terminal C-Ala domain. The editing domain removes incorrectly charged amino acids, while the C-Ala domain, along with tRNA(Ala), serves as a bridge to cooperatively bring together the editing and aminoacylation centers thus stimulating deacylation of misacylated tRNAs.</text>
</comment>
<feature type="binding site" evidence="12">
    <location>
        <position position="765"/>
    </location>
    <ligand>
        <name>Zn(2+)</name>
        <dbReference type="ChEBI" id="CHEBI:29105"/>
    </ligand>
</feature>
<comment type="similarity">
    <text evidence="1">Belongs to the class-II aminoacyl-tRNA synthetase family. Alax-L subfamily.</text>
</comment>
<dbReference type="InterPro" id="IPR012947">
    <property type="entry name" value="tRNA_SAD"/>
</dbReference>
<dbReference type="InterPro" id="IPR050058">
    <property type="entry name" value="Ala-tRNA_ligase"/>
</dbReference>
<dbReference type="GO" id="GO:0005739">
    <property type="term" value="C:mitochondrion"/>
    <property type="evidence" value="ECO:0007669"/>
    <property type="project" value="UniProtKB-SubCell"/>
</dbReference>
<comment type="catalytic activity">
    <reaction evidence="11 12">
        <text>tRNA(Ala) + L-alanine + ATP = L-alanyl-tRNA(Ala) + AMP + diphosphate</text>
        <dbReference type="Rhea" id="RHEA:12540"/>
        <dbReference type="Rhea" id="RHEA-COMP:9657"/>
        <dbReference type="Rhea" id="RHEA-COMP:9923"/>
        <dbReference type="ChEBI" id="CHEBI:30616"/>
        <dbReference type="ChEBI" id="CHEBI:33019"/>
        <dbReference type="ChEBI" id="CHEBI:57972"/>
        <dbReference type="ChEBI" id="CHEBI:78442"/>
        <dbReference type="ChEBI" id="CHEBI:78497"/>
        <dbReference type="ChEBI" id="CHEBI:456215"/>
        <dbReference type="EC" id="6.1.1.7"/>
    </reaction>
</comment>
<proteinExistence type="inferred from homology"/>
<evidence type="ECO:0000256" key="3">
    <source>
        <dbReference type="ARBA" id="ARBA00022598"/>
    </source>
</evidence>
<evidence type="ECO:0000313" key="15">
    <source>
        <dbReference type="EMBL" id="KAK6589680.1"/>
    </source>
</evidence>
<evidence type="ECO:0000259" key="14">
    <source>
        <dbReference type="PROSITE" id="PS50860"/>
    </source>
</evidence>
<evidence type="ECO:0000256" key="4">
    <source>
        <dbReference type="ARBA" id="ARBA00022723"/>
    </source>
</evidence>
<evidence type="ECO:0000256" key="1">
    <source>
        <dbReference type="ARBA" id="ARBA00008429"/>
    </source>
</evidence>
<dbReference type="CDD" id="cd00673">
    <property type="entry name" value="AlaRS_core"/>
    <property type="match status" value="1"/>
</dbReference>
<dbReference type="PANTHER" id="PTHR11777">
    <property type="entry name" value="ALANYL-TRNA SYNTHETASE"/>
    <property type="match status" value="1"/>
</dbReference>
<dbReference type="SUPFAM" id="SSF55186">
    <property type="entry name" value="ThrRS/AlaRS common domain"/>
    <property type="match status" value="1"/>
</dbReference>
<comment type="caution">
    <text evidence="15">The sequence shown here is derived from an EMBL/GenBank/DDBJ whole genome shotgun (WGS) entry which is preliminary data.</text>
</comment>
<dbReference type="FunFam" id="3.30.980.10:FF:000004">
    <property type="entry name" value="Alanine--tRNA ligase, cytoplasmic"/>
    <property type="match status" value="1"/>
</dbReference>
<keyword evidence="5 12" id="KW-0547">Nucleotide-binding</keyword>
<evidence type="ECO:0000256" key="8">
    <source>
        <dbReference type="ARBA" id="ARBA00022884"/>
    </source>
</evidence>
<evidence type="ECO:0000256" key="13">
    <source>
        <dbReference type="SAM" id="Coils"/>
    </source>
</evidence>
<feature type="coiled-coil region" evidence="13">
    <location>
        <begin position="849"/>
        <end position="884"/>
    </location>
</feature>
<dbReference type="PANTHER" id="PTHR11777:SF9">
    <property type="entry name" value="ALANINE--TRNA LIGASE, CYTOPLASMIC"/>
    <property type="match status" value="1"/>
</dbReference>
<dbReference type="PROSITE" id="PS50860">
    <property type="entry name" value="AA_TRNA_LIGASE_II_ALA"/>
    <property type="match status" value="1"/>
</dbReference>
<evidence type="ECO:0000256" key="7">
    <source>
        <dbReference type="ARBA" id="ARBA00022840"/>
    </source>
</evidence>
<dbReference type="EMBL" id="JAWDEY010000011">
    <property type="protein sequence ID" value="KAK6589680.1"/>
    <property type="molecule type" value="Genomic_DNA"/>
</dbReference>
<evidence type="ECO:0000256" key="11">
    <source>
        <dbReference type="ARBA" id="ARBA00048300"/>
    </source>
</evidence>
<evidence type="ECO:0000256" key="10">
    <source>
        <dbReference type="ARBA" id="ARBA00023146"/>
    </source>
</evidence>
<gene>
    <name evidence="15" type="ORF">RS030_146</name>
</gene>
<dbReference type="GO" id="GO:0008270">
    <property type="term" value="F:zinc ion binding"/>
    <property type="evidence" value="ECO:0007669"/>
    <property type="project" value="UniProtKB-UniRule"/>
</dbReference>
<dbReference type="HAMAP" id="MF_00036_B">
    <property type="entry name" value="Ala_tRNA_synth_B"/>
    <property type="match status" value="1"/>
</dbReference>
<dbReference type="Proteomes" id="UP001311799">
    <property type="component" value="Unassembled WGS sequence"/>
</dbReference>
<evidence type="ECO:0000313" key="16">
    <source>
        <dbReference type="Proteomes" id="UP001311799"/>
    </source>
</evidence>
<keyword evidence="3 12" id="KW-0436">Ligase</keyword>
<keyword evidence="6 12" id="KW-0862">Zinc</keyword>
<keyword evidence="8 12" id="KW-0694">RNA-binding</keyword>
<dbReference type="SUPFAM" id="SSF101353">
    <property type="entry name" value="Putative anticodon-binding domain of alanyl-tRNA synthetase (AlaRS)"/>
    <property type="match status" value="1"/>
</dbReference>
<dbReference type="InterPro" id="IPR018164">
    <property type="entry name" value="Ala-tRNA-synth_IIc_N"/>
</dbReference>
<dbReference type="GO" id="GO:0004813">
    <property type="term" value="F:alanine-tRNA ligase activity"/>
    <property type="evidence" value="ECO:0007669"/>
    <property type="project" value="UniProtKB-UniRule"/>
</dbReference>
<dbReference type="EC" id="6.1.1.7" evidence="12"/>
<sequence>MSQNSDNEEVWTGNKVRKQFIDYFMGLDHTFYKSSPVVPINDPTLLFSNAGMNQFKSVFSGNLEKNSELSKLKRVANSQKCIRAGGKHNDLDDVGKDVYHHTFFEMLGSWSFGDYFKEDAIYWAYNLLTKVYNIPSERLYATYFNGDPKIPTCPPDEEAKRIWLKYLPEERVIGCGCKENFWEMADTGPCGPCSEIHYDRIGNRDASMLVNNDDPNVIEIWNLVFMQYYRELDGSLTPLPNKCVDTGLGLERLVSVLQNKNSNYDTDLFTPIFDQINHILNLNNNGNKIPKYSGKVGINEDPLMIDMSYRVIADHIRTLTIAIADGAIPSNEGRGYVLRRILRRAIRYGSQYLNAGINGEPWLYKLTESVSLTLGGYYSEINKNIDKIKSVILDEERQFSKTLFKGTERFNKVVNKLLLSSKDKNELLVFPASEAFLLYSTYGFPMDLTELMAKEKGIEFDHVGFQKCMDEHHLASEGRNNKNNSVELVLKPDIQSILYHKYNLKETDDSYKYYQGDKLIDFESNLVAIYDGHELINEINVDKNDSNSKLSDEETTYGLVFDKTIFYSESGGQVSDIGYIKFVDNNQESIFNVLDCKKYGKYVLHIGMLIKGNVTTKNELVSKLTVNHSRRELIKKNHTATHLLNYSLRVVLGEETDQRGSVVDSNKLRFDFSHNKPLNTEQIDEIENIINKEFITNKLNVYTNIIDLEVARKIPGVRAIFGESYPNPVRVISVGIDGDQLSVSIENNDNIRLSKTSIEFCGGTHVNNTSDIKSFSILSEEGIAKGVRRIVAVTDEQSEIAINNYVELKKEVSELHKLQGPELETEISRLKSKLEDLKLIPLNSKKELLNVISENYKRVLLELKEKQKERLNMAKKLAVKLEHDISGNDNLKYIILNIKEINGDSKSLDLIAQHLTSKFQSVPIMLFTSGTFNDNGVSAISVVPKALSEKLPCNIWLKSTLDISFGKCGGSEIRSVGSSRSGSDKIDEMITFSINAVLNVDNQNK</sequence>
<keyword evidence="12" id="KW-0496">Mitochondrion</keyword>
<dbReference type="InterPro" id="IPR045864">
    <property type="entry name" value="aa-tRNA-synth_II/BPL/LPL"/>
</dbReference>
<comment type="subcellular location">
    <subcellularLocation>
        <location evidence="12">Mitochondrion</location>
    </subcellularLocation>
    <subcellularLocation>
        <location evidence="12">Cytoplasm</location>
    </subcellularLocation>
</comment>
<dbReference type="PRINTS" id="PR00980">
    <property type="entry name" value="TRNASYNTHALA"/>
</dbReference>
<feature type="binding site" evidence="12">
    <location>
        <position position="761"/>
    </location>
    <ligand>
        <name>Zn(2+)</name>
        <dbReference type="ChEBI" id="CHEBI:29105"/>
    </ligand>
</feature>
<dbReference type="AlphaFoldDB" id="A0AAV9XY33"/>
<dbReference type="GO" id="GO:0002161">
    <property type="term" value="F:aminoacyl-tRNA deacylase activity"/>
    <property type="evidence" value="ECO:0007669"/>
    <property type="project" value="TreeGrafter"/>
</dbReference>
<dbReference type="InterPro" id="IPR002318">
    <property type="entry name" value="Ala-tRNA-lgiase_IIc"/>
</dbReference>
<evidence type="ECO:0000256" key="9">
    <source>
        <dbReference type="ARBA" id="ARBA00022917"/>
    </source>
</evidence>
<dbReference type="GO" id="GO:0070143">
    <property type="term" value="P:mitochondrial alanyl-tRNA aminoacylation"/>
    <property type="evidence" value="ECO:0007669"/>
    <property type="project" value="UniProtKB-UniRule"/>
</dbReference>
<comment type="function">
    <text evidence="12">Catalyzes the attachment of alanine to tRNA(Ala) in a two-step reaction: alanine is first activated by ATP to form Ala-AMP and then transferred to the acceptor end of tRNA(Ala). Also edits incorrectly charged tRNA(Ala) via its editing domain.</text>
</comment>
<comment type="subunit">
    <text evidence="12">Monomer.</text>
</comment>
<dbReference type="InterPro" id="IPR009000">
    <property type="entry name" value="Transl_B-barrel_sf"/>
</dbReference>
<keyword evidence="16" id="KW-1185">Reference proteome</keyword>
<keyword evidence="10 12" id="KW-0030">Aminoacyl-tRNA synthetase</keyword>
<feature type="binding site" evidence="12">
    <location>
        <position position="642"/>
    </location>
    <ligand>
        <name>Zn(2+)</name>
        <dbReference type="ChEBI" id="CHEBI:29105"/>
    </ligand>
</feature>
<dbReference type="InterPro" id="IPR023033">
    <property type="entry name" value="Ala_tRNA_ligase_euk/bac"/>
</dbReference>